<dbReference type="STRING" id="1122240.GCA_000620105_01726"/>
<dbReference type="EMBL" id="CP028519">
    <property type="protein sequence ID" value="AVY94760.1"/>
    <property type="molecule type" value="Genomic_DNA"/>
</dbReference>
<dbReference type="PROSITE" id="PS50801">
    <property type="entry name" value="STAS"/>
    <property type="match status" value="1"/>
</dbReference>
<dbReference type="Pfam" id="PF13466">
    <property type="entry name" value="STAS_2"/>
    <property type="match status" value="1"/>
</dbReference>
<dbReference type="Gene3D" id="3.30.750.24">
    <property type="entry name" value="STAS domain"/>
    <property type="match status" value="1"/>
</dbReference>
<evidence type="ECO:0000259" key="1">
    <source>
        <dbReference type="PROSITE" id="PS50801"/>
    </source>
</evidence>
<reference evidence="2 3" key="1">
    <citation type="submission" date="2018-04" db="EMBL/GenBank/DDBJ databases">
        <title>Denitrifier Microvirgula.</title>
        <authorList>
            <person name="Anderson E."/>
            <person name="Jang J."/>
            <person name="Ishii S."/>
        </authorList>
    </citation>
    <scope>NUCLEOTIDE SEQUENCE [LARGE SCALE GENOMIC DNA]</scope>
    <source>
        <strain evidence="2 3">BE2.4</strain>
    </source>
</reference>
<dbReference type="Proteomes" id="UP000244173">
    <property type="component" value="Chromosome"/>
</dbReference>
<dbReference type="InterPro" id="IPR036513">
    <property type="entry name" value="STAS_dom_sf"/>
</dbReference>
<gene>
    <name evidence="2" type="ORF">DAI18_12450</name>
</gene>
<dbReference type="AlphaFoldDB" id="A0A2S0PBJ2"/>
<feature type="domain" description="STAS" evidence="1">
    <location>
        <begin position="16"/>
        <end position="101"/>
    </location>
</feature>
<dbReference type="KEGG" id="maer:DAI18_12450"/>
<protein>
    <submittedName>
        <fullName evidence="2">STAS domain-containing protein</fullName>
    </submittedName>
</protein>
<evidence type="ECO:0000313" key="2">
    <source>
        <dbReference type="EMBL" id="AVY94760.1"/>
    </source>
</evidence>
<accession>A0A2S0PBJ2</accession>
<dbReference type="InterPro" id="IPR002645">
    <property type="entry name" value="STAS_dom"/>
</dbReference>
<proteinExistence type="predicted"/>
<organism evidence="2 3">
    <name type="scientific">Microvirgula aerodenitrificans</name>
    <dbReference type="NCBI Taxonomy" id="57480"/>
    <lineage>
        <taxon>Bacteria</taxon>
        <taxon>Pseudomonadati</taxon>
        <taxon>Pseudomonadota</taxon>
        <taxon>Betaproteobacteria</taxon>
        <taxon>Neisseriales</taxon>
        <taxon>Aquaspirillaceae</taxon>
        <taxon>Microvirgula</taxon>
    </lineage>
</organism>
<dbReference type="CDD" id="cd07043">
    <property type="entry name" value="STAS_anti-anti-sigma_factors"/>
    <property type="match status" value="1"/>
</dbReference>
<dbReference type="SUPFAM" id="SSF52091">
    <property type="entry name" value="SpoIIaa-like"/>
    <property type="match status" value="1"/>
</dbReference>
<name>A0A2S0PBJ2_9NEIS</name>
<keyword evidence="3" id="KW-1185">Reference proteome</keyword>
<evidence type="ECO:0000313" key="3">
    <source>
        <dbReference type="Proteomes" id="UP000244173"/>
    </source>
</evidence>
<dbReference type="InterPro" id="IPR058548">
    <property type="entry name" value="MlaB-like_STAS"/>
</dbReference>
<sequence length="101" mass="10690">MRSWPPRAVPDMSERLALPTRVTLADSAALLRTLTPAVARDDCVLDWSAVESADSSALALVFGLQRAATAAGRQLTLTALPNGLATLAQLYGVEHFVSQAD</sequence>